<dbReference type="Gene3D" id="3.60.15.10">
    <property type="entry name" value="Ribonuclease Z/Hydroxyacylglutathione hydrolase-like"/>
    <property type="match status" value="1"/>
</dbReference>
<accession>A0A2Z5FW97</accession>
<evidence type="ECO:0000313" key="3">
    <source>
        <dbReference type="Proteomes" id="UP000253606"/>
    </source>
</evidence>
<dbReference type="PANTHER" id="PTHR15032">
    <property type="entry name" value="N-ACYL-PHOSPHATIDYLETHANOLAMINE-HYDROLYZING PHOSPHOLIPASE D"/>
    <property type="match status" value="1"/>
</dbReference>
<dbReference type="SMART" id="SM00849">
    <property type="entry name" value="Lactamase_B"/>
    <property type="match status" value="1"/>
</dbReference>
<protein>
    <submittedName>
        <fullName evidence="2">Outer membrane protein romA</fullName>
    </submittedName>
</protein>
<dbReference type="SUPFAM" id="SSF56281">
    <property type="entry name" value="Metallo-hydrolase/oxidoreductase"/>
    <property type="match status" value="1"/>
</dbReference>
<dbReference type="PANTHER" id="PTHR15032:SF36">
    <property type="entry name" value="METALLO-BETA-LACTAMASE DOMAIN-CONTAINING PROTEIN"/>
    <property type="match status" value="1"/>
</dbReference>
<dbReference type="PIRSF" id="PIRSF038896">
    <property type="entry name" value="NAPE-PLD"/>
    <property type="match status" value="1"/>
</dbReference>
<name>A0A2Z5FW97_9BACT</name>
<dbReference type="AlphaFoldDB" id="A0A2Z5FW97"/>
<proteinExistence type="predicted"/>
<evidence type="ECO:0000259" key="1">
    <source>
        <dbReference type="SMART" id="SM00849"/>
    </source>
</evidence>
<dbReference type="OrthoDB" id="9805728at2"/>
<dbReference type="InterPro" id="IPR024884">
    <property type="entry name" value="NAPE-PLD"/>
</dbReference>
<dbReference type="Pfam" id="PF12706">
    <property type="entry name" value="Lactamase_B_2"/>
    <property type="match status" value="1"/>
</dbReference>
<dbReference type="RefSeq" id="WP_114206353.1">
    <property type="nucleotide sequence ID" value="NZ_CP030840.1"/>
</dbReference>
<reference evidence="2 3" key="1">
    <citation type="journal article" date="2018" name="Front. Microbiol.">
        <title>Hydrolytic Capabilities as a Key to Environmental Success: Chitinolytic and Cellulolytic Acidobacteria From Acidic Sub-arctic Soils and Boreal Peatlands.</title>
        <authorList>
            <person name="Belova S.E."/>
            <person name="Ravin N.V."/>
            <person name="Pankratov T.A."/>
            <person name="Rakitin A.L."/>
            <person name="Ivanova A.A."/>
            <person name="Beletsky A.V."/>
            <person name="Mardanov A.V."/>
            <person name="Sinninghe Damste J.S."/>
            <person name="Dedysh S.N."/>
        </authorList>
    </citation>
    <scope>NUCLEOTIDE SEQUENCE [LARGE SCALE GENOMIC DNA]</scope>
    <source>
        <strain evidence="2 3">SBC82</strain>
    </source>
</reference>
<dbReference type="EMBL" id="CP030840">
    <property type="protein sequence ID" value="AXC10787.1"/>
    <property type="molecule type" value="Genomic_DNA"/>
</dbReference>
<gene>
    <name evidence="2" type="ORF">ACPOL_1441</name>
</gene>
<evidence type="ECO:0000313" key="2">
    <source>
        <dbReference type="EMBL" id="AXC10787.1"/>
    </source>
</evidence>
<dbReference type="InterPro" id="IPR001279">
    <property type="entry name" value="Metallo-B-lactamas"/>
</dbReference>
<dbReference type="GO" id="GO:0005737">
    <property type="term" value="C:cytoplasm"/>
    <property type="evidence" value="ECO:0007669"/>
    <property type="project" value="TreeGrafter"/>
</dbReference>
<organism evidence="2 3">
    <name type="scientific">Acidisarcina polymorpha</name>
    <dbReference type="NCBI Taxonomy" id="2211140"/>
    <lineage>
        <taxon>Bacteria</taxon>
        <taxon>Pseudomonadati</taxon>
        <taxon>Acidobacteriota</taxon>
        <taxon>Terriglobia</taxon>
        <taxon>Terriglobales</taxon>
        <taxon>Acidobacteriaceae</taxon>
        <taxon>Acidisarcina</taxon>
    </lineage>
</organism>
<dbReference type="GO" id="GO:0008270">
    <property type="term" value="F:zinc ion binding"/>
    <property type="evidence" value="ECO:0007669"/>
    <property type="project" value="InterPro"/>
</dbReference>
<dbReference type="KEGG" id="abas:ACPOL_1441"/>
<keyword evidence="3" id="KW-1185">Reference proteome</keyword>
<feature type="domain" description="Metallo-beta-lactamase" evidence="1">
    <location>
        <begin position="47"/>
        <end position="252"/>
    </location>
</feature>
<sequence>MAGLEEKARKIAYFSELVGQSATAPLAGASRLPRLAQSDELGITFIGHSSFLIQIGGQTVLVDPVFARWLVVLRRLRHPGVRIDGLPPIDAVLLSHAHMDHLNRPSLRKIVAHTRRLTGKAPVAIVPWGVENLIQDLGFAKVISLEWWQSSLLGAVSVTLTPSKHWGARLFNDTYRGFGGYVLRSSEHSVYHSGDTAYFSGFAEIGRRLAPEVALLPIGAYSPDNFRSVHTSPEDALQGFLDMRASVMVPMHFGTFRLSAEPVEEPLPRLLASARKAGVEDCICALNEGETRIFRPGEGTELSCPGKLANAK</sequence>
<dbReference type="InterPro" id="IPR036866">
    <property type="entry name" value="RibonucZ/Hydroxyglut_hydro"/>
</dbReference>
<dbReference type="Proteomes" id="UP000253606">
    <property type="component" value="Chromosome"/>
</dbReference>
<dbReference type="GO" id="GO:0070290">
    <property type="term" value="F:N-acylphosphatidylethanolamine-specific phospholipase D activity"/>
    <property type="evidence" value="ECO:0007669"/>
    <property type="project" value="InterPro"/>
</dbReference>